<feature type="compositionally biased region" description="Low complexity" evidence="5">
    <location>
        <begin position="644"/>
        <end position="655"/>
    </location>
</feature>
<comment type="caution">
    <text evidence="8">The sequence shown here is derived from an EMBL/GenBank/DDBJ whole genome shotgun (WGS) entry which is preliminary data.</text>
</comment>
<evidence type="ECO:0000259" key="6">
    <source>
        <dbReference type="PROSITE" id="PS50097"/>
    </source>
</evidence>
<dbReference type="PROSITE" id="PS50199">
    <property type="entry name" value="ZF_RANBP2_2"/>
    <property type="match status" value="1"/>
</dbReference>
<accession>A0A5A8CE86</accession>
<dbReference type="SUPFAM" id="SSF54695">
    <property type="entry name" value="POZ domain"/>
    <property type="match status" value="1"/>
</dbReference>
<sequence length="746" mass="74607">MSGAKRWACSKCTFMNSWGKTTCEMCNEGERPSAPEVVEEGVNWACSECTFENKWSSLVCSMCGTGTIAKGKRIAPEGGKRPAKAGGAAGASRRKGGKGKSGDDSDGPVVVQAPSASRALWEKGLPLSDLVIEAVSPEGKVTEIRAHRCFLAAVSNYFKAALFGEGAPEKPATGPARLRIEDVDVDALRECIRWCYVETWSEESSMVVRCKMAAKRFDVPGLEFASCQAARSKLTPAGMLTALAAATNAGDRELMAAAVDGAASDPEGTIANPGFLELPAQAVEALVRCDRMAADELDIVKAVLAWADRRASQRGAAQRRGAASAAASGAGGGGGGYVGPLSTAEELLKELCPTGAAVQAAAAAASAAAAGDGAAAASAAGADAAAAASAAGAEDGESAFSYTASIAGTSTAGAGSGPGALPARPVDILHALRLPLLKLEELIKFVKPSGVLNARDFAALVSHSYKKPSERRLVKSVAGFSNERREGTSKTVIIHMWGGGGACGQDSGPQFGGAGGYLAVRYELVPGDELTIHVGDGGYADASGSNDALSTKAWPNGGCGGYNWVSGGGGGATYVTSSMHEGEVIAGAGGGGGGPANGTWSSAGGGGGGTKDGRVGEGGHGGNQSRRSPTMGTDGGGNGGKPDGSGSAARGASPHGAGGGPGGSSRSDGGDGGASSSKWAEEVCTLTPTDQEAVESPTLKVSAGGGGGPRSPKARGKPGLCIIEIEATGERIEFKFKGEPEVYIAE</sequence>
<evidence type="ECO:0000313" key="8">
    <source>
        <dbReference type="EMBL" id="KAA0151443.1"/>
    </source>
</evidence>
<keyword evidence="9" id="KW-1185">Reference proteome</keyword>
<proteinExistence type="predicted"/>
<evidence type="ECO:0000256" key="4">
    <source>
        <dbReference type="PROSITE-ProRule" id="PRU00322"/>
    </source>
</evidence>
<evidence type="ECO:0000256" key="1">
    <source>
        <dbReference type="ARBA" id="ARBA00022723"/>
    </source>
</evidence>
<evidence type="ECO:0000256" key="3">
    <source>
        <dbReference type="ARBA" id="ARBA00022833"/>
    </source>
</evidence>
<dbReference type="EMBL" id="VLTN01000027">
    <property type="protein sequence ID" value="KAA0151443.1"/>
    <property type="molecule type" value="Genomic_DNA"/>
</dbReference>
<dbReference type="Gene3D" id="2.30.30.380">
    <property type="entry name" value="Zn-finger domain of Sec23/24"/>
    <property type="match status" value="1"/>
</dbReference>
<name>A0A5A8CE86_CAFRO</name>
<dbReference type="SMART" id="SM00225">
    <property type="entry name" value="BTB"/>
    <property type="match status" value="1"/>
</dbReference>
<dbReference type="InterPro" id="IPR036443">
    <property type="entry name" value="Znf_RanBP2_sf"/>
</dbReference>
<evidence type="ECO:0000256" key="2">
    <source>
        <dbReference type="ARBA" id="ARBA00022771"/>
    </source>
</evidence>
<evidence type="ECO:0000259" key="7">
    <source>
        <dbReference type="PROSITE" id="PS50199"/>
    </source>
</evidence>
<feature type="region of interest" description="Disordered" evidence="5">
    <location>
        <begin position="586"/>
        <end position="717"/>
    </location>
</feature>
<dbReference type="PANTHER" id="PTHR45774">
    <property type="entry name" value="BTB/POZ DOMAIN-CONTAINING"/>
    <property type="match status" value="1"/>
</dbReference>
<dbReference type="PROSITE" id="PS01358">
    <property type="entry name" value="ZF_RANBP2_1"/>
    <property type="match status" value="2"/>
</dbReference>
<dbReference type="Pfam" id="PF00641">
    <property type="entry name" value="Zn_ribbon_RanBP"/>
    <property type="match status" value="1"/>
</dbReference>
<dbReference type="PANTHER" id="PTHR45774:SF3">
    <property type="entry name" value="BTB (POZ) DOMAIN-CONTAINING 2B-RELATED"/>
    <property type="match status" value="1"/>
</dbReference>
<feature type="compositionally biased region" description="Gly residues" evidence="5">
    <location>
        <begin position="587"/>
        <end position="596"/>
    </location>
</feature>
<evidence type="ECO:0000313" key="9">
    <source>
        <dbReference type="Proteomes" id="UP000323011"/>
    </source>
</evidence>
<dbReference type="AlphaFoldDB" id="A0A5A8CE86"/>
<keyword evidence="2 4" id="KW-0863">Zinc-finger</keyword>
<feature type="domain" description="RanBP2-type" evidence="7">
    <location>
        <begin position="39"/>
        <end position="65"/>
    </location>
</feature>
<dbReference type="GO" id="GO:0008270">
    <property type="term" value="F:zinc ion binding"/>
    <property type="evidence" value="ECO:0007669"/>
    <property type="project" value="UniProtKB-KW"/>
</dbReference>
<feature type="domain" description="BTB" evidence="6">
    <location>
        <begin position="128"/>
        <end position="196"/>
    </location>
</feature>
<dbReference type="Gene3D" id="3.30.710.10">
    <property type="entry name" value="Potassium Channel Kv1.1, Chain A"/>
    <property type="match status" value="1"/>
</dbReference>
<reference evidence="8 9" key="1">
    <citation type="submission" date="2019-07" db="EMBL/GenBank/DDBJ databases">
        <title>Genomes of Cafeteria roenbergensis.</title>
        <authorList>
            <person name="Fischer M.G."/>
            <person name="Hackl T."/>
            <person name="Roman M."/>
        </authorList>
    </citation>
    <scope>NUCLEOTIDE SEQUENCE [LARGE SCALE GENOMIC DNA]</scope>
    <source>
        <strain evidence="8 9">BVI</strain>
    </source>
</reference>
<feature type="compositionally biased region" description="Gly residues" evidence="5">
    <location>
        <begin position="633"/>
        <end position="643"/>
    </location>
</feature>
<keyword evidence="3" id="KW-0862">Zinc</keyword>
<dbReference type="PROSITE" id="PS50097">
    <property type="entry name" value="BTB"/>
    <property type="match status" value="1"/>
</dbReference>
<dbReference type="Gene3D" id="4.10.1060.10">
    <property type="entry name" value="Zinc finger, RanBP2-type"/>
    <property type="match status" value="1"/>
</dbReference>
<dbReference type="InterPro" id="IPR000210">
    <property type="entry name" value="BTB/POZ_dom"/>
</dbReference>
<dbReference type="SUPFAM" id="SSF90209">
    <property type="entry name" value="Ran binding protein zinc finger-like"/>
    <property type="match status" value="1"/>
</dbReference>
<evidence type="ECO:0000256" key="5">
    <source>
        <dbReference type="SAM" id="MobiDB-lite"/>
    </source>
</evidence>
<organism evidence="8 9">
    <name type="scientific">Cafeteria roenbergensis</name>
    <name type="common">Marine flagellate</name>
    <dbReference type="NCBI Taxonomy" id="33653"/>
    <lineage>
        <taxon>Eukaryota</taxon>
        <taxon>Sar</taxon>
        <taxon>Stramenopiles</taxon>
        <taxon>Bigyra</taxon>
        <taxon>Opalozoa</taxon>
        <taxon>Bicosoecida</taxon>
        <taxon>Cafeteriaceae</taxon>
        <taxon>Cafeteria</taxon>
    </lineage>
</organism>
<dbReference type="OMA" id="ENKVTTQ"/>
<dbReference type="InterPro" id="IPR011333">
    <property type="entry name" value="SKP1/BTB/POZ_sf"/>
</dbReference>
<dbReference type="Proteomes" id="UP000323011">
    <property type="component" value="Unassembled WGS sequence"/>
</dbReference>
<keyword evidence="1" id="KW-0479">Metal-binding</keyword>
<dbReference type="InterPro" id="IPR001876">
    <property type="entry name" value="Znf_RanBP2"/>
</dbReference>
<evidence type="ECO:0008006" key="10">
    <source>
        <dbReference type="Google" id="ProtNLM"/>
    </source>
</evidence>
<protein>
    <recommendedName>
        <fullName evidence="10">RanBP2-type domain-containing protein</fullName>
    </recommendedName>
</protein>
<gene>
    <name evidence="8" type="ORF">FNF29_04651</name>
</gene>
<dbReference type="Pfam" id="PF00651">
    <property type="entry name" value="BTB"/>
    <property type="match status" value="1"/>
</dbReference>
<feature type="region of interest" description="Disordered" evidence="5">
    <location>
        <begin position="71"/>
        <end position="109"/>
    </location>
</feature>
<dbReference type="SMART" id="SM00547">
    <property type="entry name" value="ZnF_RBZ"/>
    <property type="match status" value="2"/>
</dbReference>
<dbReference type="CDD" id="cd18186">
    <property type="entry name" value="BTB_POZ_ZBTB_KLHL-like"/>
    <property type="match status" value="1"/>
</dbReference>